<feature type="domain" description="Glutamine amidotransferase" evidence="12">
    <location>
        <begin position="6"/>
        <end position="208"/>
    </location>
</feature>
<evidence type="ECO:0000256" key="1">
    <source>
        <dbReference type="ARBA" id="ARBA00005091"/>
    </source>
</evidence>
<dbReference type="GO" id="GO:0004359">
    <property type="term" value="F:glutaminase activity"/>
    <property type="evidence" value="ECO:0007669"/>
    <property type="project" value="UniProtKB-EC"/>
</dbReference>
<dbReference type="UniPathway" id="UPA00031">
    <property type="reaction ID" value="UER00010"/>
</dbReference>
<feature type="active site" description="Nucleophile" evidence="10 11">
    <location>
        <position position="81"/>
    </location>
</feature>
<proteinExistence type="inferred from homology"/>
<gene>
    <name evidence="10" type="primary">hisH</name>
    <name evidence="13" type="ORF">A3G52_03545</name>
</gene>
<dbReference type="Gene3D" id="3.40.50.880">
    <property type="match status" value="1"/>
</dbReference>
<evidence type="ECO:0000256" key="2">
    <source>
        <dbReference type="ARBA" id="ARBA00011152"/>
    </source>
</evidence>
<reference evidence="13 14" key="1">
    <citation type="journal article" date="2016" name="Nat. Commun.">
        <title>Thousands of microbial genomes shed light on interconnected biogeochemical processes in an aquifer system.</title>
        <authorList>
            <person name="Anantharaman K."/>
            <person name="Brown C.T."/>
            <person name="Hug L.A."/>
            <person name="Sharon I."/>
            <person name="Castelle C.J."/>
            <person name="Probst A.J."/>
            <person name="Thomas B.C."/>
            <person name="Singh A."/>
            <person name="Wilkins M.J."/>
            <person name="Karaoz U."/>
            <person name="Brodie E.L."/>
            <person name="Williams K.H."/>
            <person name="Hubbard S.S."/>
            <person name="Banfield J.F."/>
        </authorList>
    </citation>
    <scope>NUCLEOTIDE SEQUENCE [LARGE SCALE GENOMIC DNA]</scope>
</reference>
<dbReference type="PANTHER" id="PTHR42701:SF1">
    <property type="entry name" value="IMIDAZOLE GLYCEROL PHOSPHATE SYNTHASE SUBUNIT HISH"/>
    <property type="match status" value="1"/>
</dbReference>
<dbReference type="InterPro" id="IPR029062">
    <property type="entry name" value="Class_I_gatase-like"/>
</dbReference>
<organism evidence="13 14">
    <name type="scientific">Candidatus Taylorbacteria bacterium RIFCSPLOWO2_12_FULL_43_20</name>
    <dbReference type="NCBI Taxonomy" id="1802332"/>
    <lineage>
        <taxon>Bacteria</taxon>
        <taxon>Candidatus Tayloriibacteriota</taxon>
    </lineage>
</organism>
<dbReference type="GO" id="GO:0000105">
    <property type="term" value="P:L-histidine biosynthetic process"/>
    <property type="evidence" value="ECO:0007669"/>
    <property type="project" value="UniProtKB-UniRule"/>
</dbReference>
<keyword evidence="5 10" id="KW-0315">Glutamine amidotransferase</keyword>
<keyword evidence="13" id="KW-0808">Transferase</keyword>
<evidence type="ECO:0000313" key="14">
    <source>
        <dbReference type="Proteomes" id="UP000177269"/>
    </source>
</evidence>
<dbReference type="GO" id="GO:0005737">
    <property type="term" value="C:cytoplasm"/>
    <property type="evidence" value="ECO:0007669"/>
    <property type="project" value="UniProtKB-SubCell"/>
</dbReference>
<evidence type="ECO:0000256" key="4">
    <source>
        <dbReference type="ARBA" id="ARBA00022801"/>
    </source>
</evidence>
<sequence>MRKTIVIDYGFGNLFSLTKALAFLGANYSVSDNPEEVEKAEAIILPGVGAFGDGIAELNKRGLNEAVIEGAKRGIPLLGICLGMQFLFEKSHEFGEHKGLGLIKGEVKRITLTEKPFFKIPHTGWSPLLPPDGTEGFNNPLFSGIKPGSEAYFVHSYAGKSQTDDIIANTIYCETKILAAVGKGNVFGTQFHPEKSGEIGIQILNNFLSL</sequence>
<evidence type="ECO:0000256" key="5">
    <source>
        <dbReference type="ARBA" id="ARBA00022962"/>
    </source>
</evidence>
<name>A0A1G2P2M9_9BACT</name>
<keyword evidence="3 10" id="KW-0028">Amino-acid biosynthesis</keyword>
<dbReference type="GO" id="GO:0016829">
    <property type="term" value="F:lyase activity"/>
    <property type="evidence" value="ECO:0007669"/>
    <property type="project" value="UniProtKB-KW"/>
</dbReference>
<evidence type="ECO:0000313" key="13">
    <source>
        <dbReference type="EMBL" id="OHA41882.1"/>
    </source>
</evidence>
<keyword evidence="7 10" id="KW-0456">Lyase</keyword>
<dbReference type="AlphaFoldDB" id="A0A1G2P2M9"/>
<dbReference type="EC" id="4.3.2.10" evidence="10"/>
<comment type="catalytic activity">
    <reaction evidence="9 10">
        <text>L-glutamine + H2O = L-glutamate + NH4(+)</text>
        <dbReference type="Rhea" id="RHEA:15889"/>
        <dbReference type="ChEBI" id="CHEBI:15377"/>
        <dbReference type="ChEBI" id="CHEBI:28938"/>
        <dbReference type="ChEBI" id="CHEBI:29985"/>
        <dbReference type="ChEBI" id="CHEBI:58359"/>
        <dbReference type="EC" id="3.5.1.2"/>
    </reaction>
</comment>
<comment type="pathway">
    <text evidence="1 10">Amino-acid biosynthesis; L-histidine biosynthesis; L-histidine from 5-phospho-alpha-D-ribose 1-diphosphate: step 5/9.</text>
</comment>
<dbReference type="Proteomes" id="UP000177269">
    <property type="component" value="Unassembled WGS sequence"/>
</dbReference>
<dbReference type="PIRSF" id="PIRSF000495">
    <property type="entry name" value="Amidotransf_hisH"/>
    <property type="match status" value="1"/>
</dbReference>
<dbReference type="InterPro" id="IPR017926">
    <property type="entry name" value="GATASE"/>
</dbReference>
<keyword evidence="6 10" id="KW-0368">Histidine biosynthesis</keyword>
<dbReference type="HAMAP" id="MF_00278">
    <property type="entry name" value="HisH"/>
    <property type="match status" value="1"/>
</dbReference>
<dbReference type="NCBIfam" id="TIGR01855">
    <property type="entry name" value="IMP_synth_hisH"/>
    <property type="match status" value="1"/>
</dbReference>
<evidence type="ECO:0000259" key="12">
    <source>
        <dbReference type="Pfam" id="PF00117"/>
    </source>
</evidence>
<evidence type="ECO:0000256" key="6">
    <source>
        <dbReference type="ARBA" id="ARBA00023102"/>
    </source>
</evidence>
<comment type="subunit">
    <text evidence="2 10">Heterodimer of HisH and HisF.</text>
</comment>
<comment type="catalytic activity">
    <reaction evidence="8 10">
        <text>5-[(5-phospho-1-deoxy-D-ribulos-1-ylimino)methylamino]-1-(5-phospho-beta-D-ribosyl)imidazole-4-carboxamide + L-glutamine = D-erythro-1-(imidazol-4-yl)glycerol 3-phosphate + 5-amino-1-(5-phospho-beta-D-ribosyl)imidazole-4-carboxamide + L-glutamate + H(+)</text>
        <dbReference type="Rhea" id="RHEA:24793"/>
        <dbReference type="ChEBI" id="CHEBI:15378"/>
        <dbReference type="ChEBI" id="CHEBI:29985"/>
        <dbReference type="ChEBI" id="CHEBI:58278"/>
        <dbReference type="ChEBI" id="CHEBI:58359"/>
        <dbReference type="ChEBI" id="CHEBI:58475"/>
        <dbReference type="ChEBI" id="CHEBI:58525"/>
        <dbReference type="EC" id="4.3.2.10"/>
    </reaction>
</comment>
<dbReference type="InterPro" id="IPR010139">
    <property type="entry name" value="Imidazole-glycPsynth_HisH"/>
</dbReference>
<evidence type="ECO:0000256" key="9">
    <source>
        <dbReference type="ARBA" id="ARBA00049534"/>
    </source>
</evidence>
<keyword evidence="4 10" id="KW-0378">Hydrolase</keyword>
<dbReference type="PROSITE" id="PS51273">
    <property type="entry name" value="GATASE_TYPE_1"/>
    <property type="match status" value="1"/>
</dbReference>
<accession>A0A1G2P2M9</accession>
<comment type="function">
    <text evidence="10">IGPS catalyzes the conversion of PRFAR and glutamine to IGP, AICAR and glutamate. The HisH subunit catalyzes the hydrolysis of glutamine to glutamate and ammonia as part of the synthesis of IGP and AICAR. The resulting ammonia molecule is channeled to the active site of HisF.</text>
</comment>
<feature type="active site" evidence="10 11">
    <location>
        <position position="192"/>
    </location>
</feature>
<evidence type="ECO:0000256" key="10">
    <source>
        <dbReference type="HAMAP-Rule" id="MF_00278"/>
    </source>
</evidence>
<dbReference type="GO" id="GO:0000107">
    <property type="term" value="F:imidazoleglycerol-phosphate synthase activity"/>
    <property type="evidence" value="ECO:0007669"/>
    <property type="project" value="UniProtKB-UniRule"/>
</dbReference>
<feature type="active site" evidence="10 11">
    <location>
        <position position="194"/>
    </location>
</feature>
<dbReference type="EMBL" id="MHSK01000024">
    <property type="protein sequence ID" value="OHA41882.1"/>
    <property type="molecule type" value="Genomic_DNA"/>
</dbReference>
<evidence type="ECO:0000256" key="8">
    <source>
        <dbReference type="ARBA" id="ARBA00047838"/>
    </source>
</evidence>
<evidence type="ECO:0000256" key="11">
    <source>
        <dbReference type="PIRSR" id="PIRSR000495-1"/>
    </source>
</evidence>
<dbReference type="Pfam" id="PF00117">
    <property type="entry name" value="GATase"/>
    <property type="match status" value="1"/>
</dbReference>
<dbReference type="PANTHER" id="PTHR42701">
    <property type="entry name" value="IMIDAZOLE GLYCEROL PHOSPHATE SYNTHASE SUBUNIT HISH"/>
    <property type="match status" value="1"/>
</dbReference>
<keyword evidence="10" id="KW-0963">Cytoplasm</keyword>
<dbReference type="CDD" id="cd01748">
    <property type="entry name" value="GATase1_IGP_Synthase"/>
    <property type="match status" value="1"/>
</dbReference>
<comment type="subcellular location">
    <subcellularLocation>
        <location evidence="10">Cytoplasm</location>
    </subcellularLocation>
</comment>
<comment type="caution">
    <text evidence="13">The sequence shown here is derived from an EMBL/GenBank/DDBJ whole genome shotgun (WGS) entry which is preliminary data.</text>
</comment>
<dbReference type="SUPFAM" id="SSF52317">
    <property type="entry name" value="Class I glutamine amidotransferase-like"/>
    <property type="match status" value="1"/>
</dbReference>
<evidence type="ECO:0000256" key="7">
    <source>
        <dbReference type="ARBA" id="ARBA00023239"/>
    </source>
</evidence>
<evidence type="ECO:0000256" key="3">
    <source>
        <dbReference type="ARBA" id="ARBA00022605"/>
    </source>
</evidence>
<dbReference type="EC" id="3.5.1.2" evidence="10"/>
<protein>
    <recommendedName>
        <fullName evidence="10">Imidazole glycerol phosphate synthase subunit HisH</fullName>
        <ecNumber evidence="10">4.3.2.10</ecNumber>
    </recommendedName>
    <alternativeName>
        <fullName evidence="10">IGP synthase glutaminase subunit</fullName>
        <ecNumber evidence="10">3.5.1.2</ecNumber>
    </alternativeName>
    <alternativeName>
        <fullName evidence="10">IGP synthase subunit HisH</fullName>
    </alternativeName>
    <alternativeName>
        <fullName evidence="10">ImGP synthase subunit HisH</fullName>
        <shortName evidence="10">IGPS subunit HisH</shortName>
    </alternativeName>
</protein>